<keyword evidence="4" id="KW-0658">Purine biosynthesis</keyword>
<dbReference type="EMBL" id="JAPFCC010000001">
    <property type="protein sequence ID" value="MCW7554940.1"/>
    <property type="molecule type" value="Genomic_DNA"/>
</dbReference>
<dbReference type="Pfam" id="PF00551">
    <property type="entry name" value="Formyl_trans_N"/>
    <property type="match status" value="1"/>
</dbReference>
<dbReference type="PANTHER" id="PTHR43369:SF2">
    <property type="entry name" value="PHOSPHORIBOSYLGLYCINAMIDE FORMYLTRANSFERASE"/>
    <property type="match status" value="1"/>
</dbReference>
<comment type="caution">
    <text evidence="6">The sequence shown here is derived from an EMBL/GenBank/DDBJ whole genome shotgun (WGS) entry which is preliminary data.</text>
</comment>
<protein>
    <recommendedName>
        <fullName evidence="2">phosphoribosylglycinamide formyltransferase 1</fullName>
        <ecNumber evidence="2">2.1.2.2</ecNumber>
    </recommendedName>
</protein>
<proteinExistence type="predicted"/>
<keyword evidence="7" id="KW-1185">Reference proteome</keyword>
<comment type="pathway">
    <text evidence="1">Purine metabolism; IMP biosynthesis via de novo pathway; N(2)-formyl-N(1)-(5-phospho-D-ribosyl)glycinamide from N(1)-(5-phospho-D-ribosyl)glycinamide (10-formyl THF route): step 1/1.</text>
</comment>
<sequence>MKALIITAEGIEQQYVTQQLMAALGDQVCGIVVEQHKKKRSVLASLKHGMKRYNPLVFCERIITKSLRSLMRIDHKQLSILKSYLGSINKEDYIPTDLPVCTPYSANSAESIAFIKELAPDYIFVYGTGIIKQQVISLAKSSILNLHTGISPYYRGCSCAFWPLYNREPHMVGATVHQCSLEVDGGDIYGRASVKITAQDDHHTAFAKSVKVGAGLYAAVAKKLLQGEAVKTIRQDMSIGKEYQFKHRTILHDIKLLAYIFRGGLQKTLRGIEHKPLPFNDFNISEE</sequence>
<dbReference type="InterPro" id="IPR002376">
    <property type="entry name" value="Formyl_transf_N"/>
</dbReference>
<accession>A0ABT3MZZ0</accession>
<organism evidence="6 7">
    <name type="scientific">Endozoicomonas gorgoniicola</name>
    <dbReference type="NCBI Taxonomy" id="1234144"/>
    <lineage>
        <taxon>Bacteria</taxon>
        <taxon>Pseudomonadati</taxon>
        <taxon>Pseudomonadota</taxon>
        <taxon>Gammaproteobacteria</taxon>
        <taxon>Oceanospirillales</taxon>
        <taxon>Endozoicomonadaceae</taxon>
        <taxon>Endozoicomonas</taxon>
    </lineage>
</organism>
<dbReference type="Gene3D" id="3.40.50.170">
    <property type="entry name" value="Formyl transferase, N-terminal domain"/>
    <property type="match status" value="1"/>
</dbReference>
<dbReference type="GO" id="GO:0016740">
    <property type="term" value="F:transferase activity"/>
    <property type="evidence" value="ECO:0007669"/>
    <property type="project" value="UniProtKB-KW"/>
</dbReference>
<dbReference type="EC" id="2.1.2.2" evidence="2"/>
<dbReference type="CDD" id="cd08653">
    <property type="entry name" value="FMT_core_like_3"/>
    <property type="match status" value="1"/>
</dbReference>
<dbReference type="InterPro" id="IPR036477">
    <property type="entry name" value="Formyl_transf_N_sf"/>
</dbReference>
<dbReference type="PANTHER" id="PTHR43369">
    <property type="entry name" value="PHOSPHORIBOSYLGLYCINAMIDE FORMYLTRANSFERASE"/>
    <property type="match status" value="1"/>
</dbReference>
<evidence type="ECO:0000313" key="6">
    <source>
        <dbReference type="EMBL" id="MCW7554940.1"/>
    </source>
</evidence>
<dbReference type="RefSeq" id="WP_262564697.1">
    <property type="nucleotide sequence ID" value="NZ_JAPFCC010000001.1"/>
</dbReference>
<dbReference type="SUPFAM" id="SSF53328">
    <property type="entry name" value="Formyltransferase"/>
    <property type="match status" value="1"/>
</dbReference>
<feature type="domain" description="Formyl transferase N-terminal" evidence="5">
    <location>
        <begin position="102"/>
        <end position="209"/>
    </location>
</feature>
<evidence type="ECO:0000256" key="1">
    <source>
        <dbReference type="ARBA" id="ARBA00005054"/>
    </source>
</evidence>
<gene>
    <name evidence="6" type="ORF">NX722_20415</name>
</gene>
<dbReference type="Proteomes" id="UP001209854">
    <property type="component" value="Unassembled WGS sequence"/>
</dbReference>
<evidence type="ECO:0000256" key="3">
    <source>
        <dbReference type="ARBA" id="ARBA00022679"/>
    </source>
</evidence>
<evidence type="ECO:0000313" key="7">
    <source>
        <dbReference type="Proteomes" id="UP001209854"/>
    </source>
</evidence>
<evidence type="ECO:0000256" key="4">
    <source>
        <dbReference type="ARBA" id="ARBA00022755"/>
    </source>
</evidence>
<keyword evidence="3 6" id="KW-0808">Transferase</keyword>
<evidence type="ECO:0000259" key="5">
    <source>
        <dbReference type="Pfam" id="PF00551"/>
    </source>
</evidence>
<reference evidence="6 7" key="1">
    <citation type="submission" date="2022-10" db="EMBL/GenBank/DDBJ databases">
        <title>High-quality genome sequences of two octocoral-associated bacteria, Endozoicomonas euniceicola EF212 and Endozoicomonas gorgoniicola PS125.</title>
        <authorList>
            <person name="Chiou Y.-J."/>
            <person name="Chen Y.-H."/>
        </authorList>
    </citation>
    <scope>NUCLEOTIDE SEQUENCE [LARGE SCALE GENOMIC DNA]</scope>
    <source>
        <strain evidence="6 7">PS125</strain>
    </source>
</reference>
<name>A0ABT3MZZ0_9GAMM</name>
<evidence type="ECO:0000256" key="2">
    <source>
        <dbReference type="ARBA" id="ARBA00012254"/>
    </source>
</evidence>